<dbReference type="PROSITE" id="PS52049">
    <property type="entry name" value="ULD"/>
    <property type="match status" value="1"/>
</dbReference>
<dbReference type="EMBL" id="BMAO01036452">
    <property type="protein sequence ID" value="GFR10814.1"/>
    <property type="molecule type" value="Genomic_DNA"/>
</dbReference>
<organism evidence="4 5">
    <name type="scientific">Trichonephila clavata</name>
    <name type="common">Joro spider</name>
    <name type="synonym">Nephila clavata</name>
    <dbReference type="NCBI Taxonomy" id="2740835"/>
    <lineage>
        <taxon>Eukaryota</taxon>
        <taxon>Metazoa</taxon>
        <taxon>Ecdysozoa</taxon>
        <taxon>Arthropoda</taxon>
        <taxon>Chelicerata</taxon>
        <taxon>Arachnida</taxon>
        <taxon>Araneae</taxon>
        <taxon>Araneomorphae</taxon>
        <taxon>Entelegynae</taxon>
        <taxon>Araneoidea</taxon>
        <taxon>Nephilidae</taxon>
        <taxon>Trichonephila</taxon>
    </lineage>
</organism>
<dbReference type="Proteomes" id="UP000887116">
    <property type="component" value="Unassembled WGS sequence"/>
</dbReference>
<evidence type="ECO:0000256" key="2">
    <source>
        <dbReference type="SAM" id="MobiDB-lite"/>
    </source>
</evidence>
<dbReference type="OrthoDB" id="1924260at2759"/>
<proteinExistence type="predicted"/>
<gene>
    <name evidence="4" type="primary">BAP1</name>
    <name evidence="4" type="ORF">TNCT_635811</name>
</gene>
<evidence type="ECO:0000256" key="1">
    <source>
        <dbReference type="PROSITE-ProRule" id="PRU01394"/>
    </source>
</evidence>
<dbReference type="Gene3D" id="1.20.58.860">
    <property type="match status" value="1"/>
</dbReference>
<name>A0A8X6GVA2_TRICU</name>
<evidence type="ECO:0000313" key="5">
    <source>
        <dbReference type="Proteomes" id="UP000887116"/>
    </source>
</evidence>
<feature type="region of interest" description="Disordered" evidence="2">
    <location>
        <begin position="46"/>
        <end position="66"/>
    </location>
</feature>
<evidence type="ECO:0000259" key="3">
    <source>
        <dbReference type="Pfam" id="PF18031"/>
    </source>
</evidence>
<feature type="domain" description="UCH37-like C-terminal" evidence="3">
    <location>
        <begin position="2"/>
        <end position="27"/>
    </location>
</feature>
<keyword evidence="4" id="KW-0378">Hydrolase</keyword>
<keyword evidence="5" id="KW-1185">Reference proteome</keyword>
<dbReference type="GO" id="GO:0006511">
    <property type="term" value="P:ubiquitin-dependent protein catabolic process"/>
    <property type="evidence" value="ECO:0007669"/>
    <property type="project" value="UniProtKB-UniRule"/>
</dbReference>
<sequence>VDDCRRTHNYDQFICTFLSMLAEQGKLADLVEQQLVVRRRQGVAVGRLHKAKKPDKRRRSRPKKRK</sequence>
<accession>A0A8X6GVA2</accession>
<evidence type="ECO:0000313" key="4">
    <source>
        <dbReference type="EMBL" id="GFR10814.1"/>
    </source>
</evidence>
<dbReference type="InterPro" id="IPR041507">
    <property type="entry name" value="UCH_C"/>
</dbReference>
<feature type="non-terminal residue" evidence="4">
    <location>
        <position position="1"/>
    </location>
</feature>
<comment type="caution">
    <text evidence="4">The sequence shown here is derived from an EMBL/GenBank/DDBJ whole genome shotgun (WGS) entry which is preliminary data.</text>
</comment>
<dbReference type="AlphaFoldDB" id="A0A8X6GVA2"/>
<dbReference type="Pfam" id="PF18031">
    <property type="entry name" value="UCH_C"/>
    <property type="match status" value="1"/>
</dbReference>
<reference evidence="4" key="1">
    <citation type="submission" date="2020-07" db="EMBL/GenBank/DDBJ databases">
        <title>Multicomponent nature underlies the extraordinary mechanical properties of spider dragline silk.</title>
        <authorList>
            <person name="Kono N."/>
            <person name="Nakamura H."/>
            <person name="Mori M."/>
            <person name="Yoshida Y."/>
            <person name="Ohtoshi R."/>
            <person name="Malay A.D."/>
            <person name="Moran D.A.P."/>
            <person name="Tomita M."/>
            <person name="Numata K."/>
            <person name="Arakawa K."/>
        </authorList>
    </citation>
    <scope>NUCLEOTIDE SEQUENCE</scope>
</reference>
<dbReference type="GO" id="GO:0016787">
    <property type="term" value="F:hydrolase activity"/>
    <property type="evidence" value="ECO:0007669"/>
    <property type="project" value="UniProtKB-KW"/>
</dbReference>
<keyword evidence="1" id="KW-0833">Ubl conjugation pathway</keyword>
<protein>
    <submittedName>
        <fullName evidence="4">Ubiquitin carboxyl-terminal hydrolase BAP1</fullName>
    </submittedName>
</protein>